<accession>A4BDP4</accession>
<comment type="similarity">
    <text evidence="3">Belongs to the Nudix hydrolase family.</text>
</comment>
<name>A4BDP4_9GAMM</name>
<comment type="cofactor">
    <cofactor evidence="1">
        <name>Mg(2+)</name>
        <dbReference type="ChEBI" id="CHEBI:18420"/>
    </cofactor>
</comment>
<keyword evidence="2 3" id="KW-0378">Hydrolase</keyword>
<dbReference type="InterPro" id="IPR020476">
    <property type="entry name" value="Nudix_hydrolase"/>
</dbReference>
<dbReference type="STRING" id="314283.MED297_15879"/>
<dbReference type="PROSITE" id="PS51462">
    <property type="entry name" value="NUDIX"/>
    <property type="match status" value="1"/>
</dbReference>
<dbReference type="PANTHER" id="PTHR43046">
    <property type="entry name" value="GDP-MANNOSE MANNOSYL HYDROLASE"/>
    <property type="match status" value="1"/>
</dbReference>
<dbReference type="Pfam" id="PF00293">
    <property type="entry name" value="NUDIX"/>
    <property type="match status" value="1"/>
</dbReference>
<dbReference type="Gene3D" id="3.90.79.10">
    <property type="entry name" value="Nucleoside Triphosphate Pyrophosphohydrolase"/>
    <property type="match status" value="1"/>
</dbReference>
<gene>
    <name evidence="5" type="ORF">MED297_15879</name>
</gene>
<sequence length="132" mass="14470">MVNEIDNGINCWNQPAGHVEPGESLESAAIREALEETGYHVKLLGIQGLYQGRHITSGTHYVRVCFVAEVTTKSDHPLDPDILSAEWLSLDALLNGDYVLRSEITRATLEDLRNAPIYPLTMINSIGPGALT</sequence>
<evidence type="ECO:0000256" key="2">
    <source>
        <dbReference type="ARBA" id="ARBA00022801"/>
    </source>
</evidence>
<evidence type="ECO:0000313" key="5">
    <source>
        <dbReference type="EMBL" id="EAR09653.1"/>
    </source>
</evidence>
<evidence type="ECO:0000259" key="4">
    <source>
        <dbReference type="PROSITE" id="PS51462"/>
    </source>
</evidence>
<dbReference type="PANTHER" id="PTHR43046:SF16">
    <property type="entry name" value="ADP-RIBOSE PYROPHOSPHATASE YJHB-RELATED"/>
    <property type="match status" value="1"/>
</dbReference>
<dbReference type="AlphaFoldDB" id="A4BDP4"/>
<proteinExistence type="inferred from homology"/>
<feature type="domain" description="Nudix hydrolase" evidence="4">
    <location>
        <begin position="1"/>
        <end position="113"/>
    </location>
</feature>
<dbReference type="SUPFAM" id="SSF55811">
    <property type="entry name" value="Nudix"/>
    <property type="match status" value="1"/>
</dbReference>
<dbReference type="Proteomes" id="UP000005953">
    <property type="component" value="Unassembled WGS sequence"/>
</dbReference>
<protein>
    <submittedName>
        <fullName evidence="5">MutT/nudix family protein</fullName>
    </submittedName>
</protein>
<dbReference type="PROSITE" id="PS00893">
    <property type="entry name" value="NUDIX_BOX"/>
    <property type="match status" value="1"/>
</dbReference>
<comment type="caution">
    <text evidence="5">The sequence shown here is derived from an EMBL/GenBank/DDBJ whole genome shotgun (WGS) entry which is preliminary data.</text>
</comment>
<evidence type="ECO:0000313" key="6">
    <source>
        <dbReference type="Proteomes" id="UP000005953"/>
    </source>
</evidence>
<reference evidence="5 6" key="1">
    <citation type="submission" date="2006-02" db="EMBL/GenBank/DDBJ databases">
        <authorList>
            <person name="Pinhassi J."/>
            <person name="Pedros-Alio C."/>
            <person name="Ferriera S."/>
            <person name="Johnson J."/>
            <person name="Kravitz S."/>
            <person name="Halpern A."/>
            <person name="Remington K."/>
            <person name="Beeson K."/>
            <person name="Tran B."/>
            <person name="Rogers Y.-H."/>
            <person name="Friedman R."/>
            <person name="Venter J.C."/>
        </authorList>
    </citation>
    <scope>NUCLEOTIDE SEQUENCE [LARGE SCALE GENOMIC DNA]</scope>
    <source>
        <strain evidence="5 6">MED297</strain>
    </source>
</reference>
<dbReference type="PRINTS" id="PR00502">
    <property type="entry name" value="NUDIXFAMILY"/>
</dbReference>
<dbReference type="HOGENOM" id="CLU_037162_6_1_6"/>
<organism evidence="5 6">
    <name type="scientific">Reinekea blandensis MED297</name>
    <dbReference type="NCBI Taxonomy" id="314283"/>
    <lineage>
        <taxon>Bacteria</taxon>
        <taxon>Pseudomonadati</taxon>
        <taxon>Pseudomonadota</taxon>
        <taxon>Gammaproteobacteria</taxon>
        <taxon>Oceanospirillales</taxon>
        <taxon>Saccharospirillaceae</taxon>
        <taxon>Reinekea</taxon>
    </lineage>
</organism>
<dbReference type="InterPro" id="IPR020084">
    <property type="entry name" value="NUDIX_hydrolase_CS"/>
</dbReference>
<dbReference type="GO" id="GO:0016787">
    <property type="term" value="F:hydrolase activity"/>
    <property type="evidence" value="ECO:0007669"/>
    <property type="project" value="UniProtKB-KW"/>
</dbReference>
<evidence type="ECO:0000256" key="3">
    <source>
        <dbReference type="RuleBase" id="RU003476"/>
    </source>
</evidence>
<dbReference type="InterPro" id="IPR000086">
    <property type="entry name" value="NUDIX_hydrolase_dom"/>
</dbReference>
<evidence type="ECO:0000256" key="1">
    <source>
        <dbReference type="ARBA" id="ARBA00001946"/>
    </source>
</evidence>
<keyword evidence="6" id="KW-1185">Reference proteome</keyword>
<dbReference type="EMBL" id="AAOE01000008">
    <property type="protein sequence ID" value="EAR09653.1"/>
    <property type="molecule type" value="Genomic_DNA"/>
</dbReference>
<dbReference type="InterPro" id="IPR015797">
    <property type="entry name" value="NUDIX_hydrolase-like_dom_sf"/>
</dbReference>